<dbReference type="EC" id="2.7.1.23" evidence="8"/>
<dbReference type="EMBL" id="JBHUMR010000008">
    <property type="protein sequence ID" value="MFD2617087.1"/>
    <property type="molecule type" value="Genomic_DNA"/>
</dbReference>
<dbReference type="InterPro" id="IPR017438">
    <property type="entry name" value="ATP-NAD_kinase_N"/>
</dbReference>
<dbReference type="GO" id="GO:0003951">
    <property type="term" value="F:NAD+ kinase activity"/>
    <property type="evidence" value="ECO:0007669"/>
    <property type="project" value="UniProtKB-EC"/>
</dbReference>
<evidence type="ECO:0000256" key="4">
    <source>
        <dbReference type="ARBA" id="ARBA00022840"/>
    </source>
</evidence>
<feature type="active site" description="Proton acceptor" evidence="8">
    <location>
        <position position="45"/>
    </location>
</feature>
<comment type="function">
    <text evidence="8">Involved in the regulation of the intracellular balance of NAD and NADP, and is a key enzyme in the biosynthesis of NADP. Catalyzes specifically the phosphorylation on 2'-hydroxyl of the adenosine moiety of NAD to yield NADP.</text>
</comment>
<dbReference type="PANTHER" id="PTHR20275">
    <property type="entry name" value="NAD KINASE"/>
    <property type="match status" value="1"/>
</dbReference>
<comment type="catalytic activity">
    <reaction evidence="7 8">
        <text>NAD(+) + ATP = ADP + NADP(+) + H(+)</text>
        <dbReference type="Rhea" id="RHEA:18629"/>
        <dbReference type="ChEBI" id="CHEBI:15378"/>
        <dbReference type="ChEBI" id="CHEBI:30616"/>
        <dbReference type="ChEBI" id="CHEBI:57540"/>
        <dbReference type="ChEBI" id="CHEBI:58349"/>
        <dbReference type="ChEBI" id="CHEBI:456216"/>
        <dbReference type="EC" id="2.7.1.23"/>
    </reaction>
</comment>
<dbReference type="Pfam" id="PF20143">
    <property type="entry name" value="NAD_kinase_C"/>
    <property type="match status" value="1"/>
</dbReference>
<evidence type="ECO:0000256" key="2">
    <source>
        <dbReference type="ARBA" id="ARBA00022741"/>
    </source>
</evidence>
<evidence type="ECO:0000256" key="6">
    <source>
        <dbReference type="ARBA" id="ARBA00023027"/>
    </source>
</evidence>
<proteinExistence type="inferred from homology"/>
<dbReference type="InterPro" id="IPR002504">
    <property type="entry name" value="NADK"/>
</dbReference>
<keyword evidence="10" id="KW-1185">Reference proteome</keyword>
<dbReference type="HAMAP" id="MF_00361">
    <property type="entry name" value="NAD_kinase"/>
    <property type="match status" value="1"/>
</dbReference>
<dbReference type="Pfam" id="PF01513">
    <property type="entry name" value="NAD_kinase"/>
    <property type="match status" value="1"/>
</dbReference>
<sequence length="268" mass="30793">MKYAIQSKGDDRSNETRDKIIRCFEEYQIEYDDENPDIVITVGGDGTLLHAFHQYVNTLDKIAFVGVHTGHLGFYADWRTTEIEELVHKIVHDPLRIVKYPLLEVIIKYNNGKPDERYLALNECTVKSEVGSVVMDIRIKDDLFETFRGDGLCISTPSGSTAYNKSLSGAIIHPSIEAIQLAEMASINNRVYRTIGSPLVMPKEHVCKLYPLKNSKYHISIDHIFLIHNDVKSIHCRVAPEKIQFARIRSFPFWNRVRDSFIGRKRDI</sequence>
<feature type="binding site" evidence="8">
    <location>
        <position position="150"/>
    </location>
    <ligand>
        <name>NAD(+)</name>
        <dbReference type="ChEBI" id="CHEBI:57540"/>
    </ligand>
</feature>
<evidence type="ECO:0000256" key="8">
    <source>
        <dbReference type="HAMAP-Rule" id="MF_00361"/>
    </source>
</evidence>
<evidence type="ECO:0000256" key="7">
    <source>
        <dbReference type="ARBA" id="ARBA00047925"/>
    </source>
</evidence>
<gene>
    <name evidence="8" type="primary">nadK</name>
    <name evidence="9" type="ORF">ACFSTF_07150</name>
</gene>
<comment type="subcellular location">
    <subcellularLocation>
        <location evidence="8">Cytoplasm</location>
    </subcellularLocation>
</comment>
<comment type="caution">
    <text evidence="8">Lacks conserved residue(s) required for the propagation of feature annotation.</text>
</comment>
<dbReference type="Gene3D" id="3.40.50.10330">
    <property type="entry name" value="Probable inorganic polyphosphate/atp-NAD kinase, domain 1"/>
    <property type="match status" value="1"/>
</dbReference>
<keyword evidence="6 8" id="KW-0520">NAD</keyword>
<dbReference type="Gene3D" id="2.60.200.30">
    <property type="entry name" value="Probable inorganic polyphosphate/atp-NAD kinase, domain 2"/>
    <property type="match status" value="1"/>
</dbReference>
<dbReference type="NCBIfam" id="NF003424">
    <property type="entry name" value="PRK04885.1"/>
    <property type="match status" value="1"/>
</dbReference>
<keyword evidence="4 8" id="KW-0067">ATP-binding</keyword>
<dbReference type="InterPro" id="IPR017437">
    <property type="entry name" value="ATP-NAD_kinase_PpnK-typ_C"/>
</dbReference>
<feature type="binding site" evidence="8">
    <location>
        <begin position="122"/>
        <end position="123"/>
    </location>
    <ligand>
        <name>NAD(+)</name>
        <dbReference type="ChEBI" id="CHEBI:57540"/>
    </ligand>
</feature>
<feature type="binding site" evidence="8">
    <location>
        <begin position="45"/>
        <end position="46"/>
    </location>
    <ligand>
        <name>NAD(+)</name>
        <dbReference type="ChEBI" id="CHEBI:57540"/>
    </ligand>
</feature>
<keyword evidence="2 8" id="KW-0547">Nucleotide-binding</keyword>
<accession>A0ABW5PQJ5</accession>
<name>A0ABW5PQJ5_9BACI</name>
<evidence type="ECO:0000313" key="9">
    <source>
        <dbReference type="EMBL" id="MFD2617087.1"/>
    </source>
</evidence>
<comment type="cofactor">
    <cofactor evidence="8">
        <name>a divalent metal cation</name>
        <dbReference type="ChEBI" id="CHEBI:60240"/>
    </cofactor>
</comment>
<feature type="binding site" evidence="8">
    <location>
        <begin position="161"/>
        <end position="166"/>
    </location>
    <ligand>
        <name>NAD(+)</name>
        <dbReference type="ChEBI" id="CHEBI:57540"/>
    </ligand>
</feature>
<comment type="caution">
    <text evidence="9">The sequence shown here is derived from an EMBL/GenBank/DDBJ whole genome shotgun (WGS) entry which is preliminary data.</text>
</comment>
<feature type="binding site" evidence="8">
    <location>
        <position position="185"/>
    </location>
    <ligand>
        <name>NAD(+)</name>
        <dbReference type="ChEBI" id="CHEBI:57540"/>
    </ligand>
</feature>
<dbReference type="RefSeq" id="WP_141189092.1">
    <property type="nucleotide sequence ID" value="NZ_JBHUMR010000008.1"/>
</dbReference>
<dbReference type="Proteomes" id="UP001597458">
    <property type="component" value="Unassembled WGS sequence"/>
</dbReference>
<organism evidence="9 10">
    <name type="scientific">Terrilactibacillus laevilacticus</name>
    <dbReference type="NCBI Taxonomy" id="1380157"/>
    <lineage>
        <taxon>Bacteria</taxon>
        <taxon>Bacillati</taxon>
        <taxon>Bacillota</taxon>
        <taxon>Bacilli</taxon>
        <taxon>Bacillales</taxon>
        <taxon>Bacillaceae</taxon>
        <taxon>Terrilactibacillus</taxon>
    </lineage>
</organism>
<feature type="binding site" evidence="8">
    <location>
        <position position="148"/>
    </location>
    <ligand>
        <name>NAD(+)</name>
        <dbReference type="ChEBI" id="CHEBI:57540"/>
    </ligand>
</feature>
<keyword evidence="3 8" id="KW-0418">Kinase</keyword>
<feature type="binding site" evidence="8">
    <location>
        <position position="50"/>
    </location>
    <ligand>
        <name>NAD(+)</name>
        <dbReference type="ChEBI" id="CHEBI:57540"/>
    </ligand>
</feature>
<protein>
    <recommendedName>
        <fullName evidence="8">NAD kinase</fullName>
        <ecNumber evidence="8">2.7.1.23</ecNumber>
    </recommendedName>
    <alternativeName>
        <fullName evidence="8">ATP-dependent NAD kinase</fullName>
    </alternativeName>
</protein>
<dbReference type="PANTHER" id="PTHR20275:SF0">
    <property type="entry name" value="NAD KINASE"/>
    <property type="match status" value="1"/>
</dbReference>
<dbReference type="SUPFAM" id="SSF111331">
    <property type="entry name" value="NAD kinase/diacylglycerol kinase-like"/>
    <property type="match status" value="1"/>
</dbReference>
<comment type="similarity">
    <text evidence="8">Belongs to the NAD kinase family.</text>
</comment>
<reference evidence="10" key="1">
    <citation type="journal article" date="2019" name="Int. J. Syst. Evol. Microbiol.">
        <title>The Global Catalogue of Microorganisms (GCM) 10K type strain sequencing project: providing services to taxonomists for standard genome sequencing and annotation.</title>
        <authorList>
            <consortium name="The Broad Institute Genomics Platform"/>
            <consortium name="The Broad Institute Genome Sequencing Center for Infectious Disease"/>
            <person name="Wu L."/>
            <person name="Ma J."/>
        </authorList>
    </citation>
    <scope>NUCLEOTIDE SEQUENCE [LARGE SCALE GENOMIC DNA]</scope>
    <source>
        <strain evidence="10">TISTR 2241</strain>
    </source>
</reference>
<evidence type="ECO:0000256" key="5">
    <source>
        <dbReference type="ARBA" id="ARBA00022857"/>
    </source>
</evidence>
<keyword evidence="5 8" id="KW-0521">NADP</keyword>
<evidence type="ECO:0000256" key="3">
    <source>
        <dbReference type="ARBA" id="ARBA00022777"/>
    </source>
</evidence>
<keyword evidence="1 8" id="KW-0808">Transferase</keyword>
<evidence type="ECO:0000256" key="1">
    <source>
        <dbReference type="ARBA" id="ARBA00022679"/>
    </source>
</evidence>
<dbReference type="InterPro" id="IPR016064">
    <property type="entry name" value="NAD/diacylglycerol_kinase_sf"/>
</dbReference>
<evidence type="ECO:0000313" key="10">
    <source>
        <dbReference type="Proteomes" id="UP001597458"/>
    </source>
</evidence>
<keyword evidence="8" id="KW-0963">Cytoplasm</keyword>